<evidence type="ECO:0000256" key="1">
    <source>
        <dbReference type="ARBA" id="ARBA00004651"/>
    </source>
</evidence>
<keyword evidence="5 7" id="KW-1133">Transmembrane helix</keyword>
<dbReference type="AlphaFoldDB" id="A0A7D9H3T3"/>
<reference evidence="8" key="1">
    <citation type="submission" date="2019-07" db="EMBL/GenBank/DDBJ databases">
        <authorList>
            <person name="Weber M."/>
            <person name="Kostadinov I."/>
            <person name="Kostadinov D I."/>
        </authorList>
    </citation>
    <scope>NUCLEOTIDE SEQUENCE</scope>
    <source>
        <strain evidence="8">Gfbio:sag-sample-m06:053724c1-46a9-4a36-b237-ea2bf867836b</strain>
    </source>
</reference>
<evidence type="ECO:0000256" key="7">
    <source>
        <dbReference type="SAM" id="Phobius"/>
    </source>
</evidence>
<dbReference type="EMBL" id="LR633967">
    <property type="protein sequence ID" value="VUX55693.1"/>
    <property type="molecule type" value="Genomic_DNA"/>
</dbReference>
<proteinExistence type="inferred from homology"/>
<protein>
    <recommendedName>
        <fullName evidence="9">DoxX family protein</fullName>
    </recommendedName>
</protein>
<dbReference type="PANTHER" id="PTHR33452">
    <property type="entry name" value="OXIDOREDUCTASE CATD-RELATED"/>
    <property type="match status" value="1"/>
</dbReference>
<dbReference type="PANTHER" id="PTHR33452:SF1">
    <property type="entry name" value="INNER MEMBRANE PROTEIN YPHA-RELATED"/>
    <property type="match status" value="1"/>
</dbReference>
<feature type="transmembrane region" description="Helical" evidence="7">
    <location>
        <begin position="136"/>
        <end position="158"/>
    </location>
</feature>
<comment type="similarity">
    <text evidence="2">Belongs to the DoxX family.</text>
</comment>
<organism evidence="8">
    <name type="scientific">uncultured Woeseiaceae bacterium</name>
    <dbReference type="NCBI Taxonomy" id="1983305"/>
    <lineage>
        <taxon>Bacteria</taxon>
        <taxon>Pseudomonadati</taxon>
        <taxon>Pseudomonadota</taxon>
        <taxon>Gammaproteobacteria</taxon>
        <taxon>Woeseiales</taxon>
        <taxon>Woeseiaceae</taxon>
        <taxon>environmental samples</taxon>
    </lineage>
</organism>
<evidence type="ECO:0000256" key="4">
    <source>
        <dbReference type="ARBA" id="ARBA00022692"/>
    </source>
</evidence>
<keyword evidence="3" id="KW-1003">Cell membrane</keyword>
<sequence>MLPVTTINVVAISVFIHRPLRTGFARLYFFIMLAQLRNTTNNKIAGTLRILLGLVFFMAGILKVVVPHLGEAFAGQLIAANIPFHSINHYAFPVIEMVLGLTLLFGLHARLSAAIAAATMVVAAYVHLAVEDPSLFPLQPVEPIGPFMLLAMLLYILWKGAGAWSVDLSESE</sequence>
<evidence type="ECO:0000256" key="3">
    <source>
        <dbReference type="ARBA" id="ARBA00022475"/>
    </source>
</evidence>
<gene>
    <name evidence="8" type="ORF">JTBM06_V1_80017</name>
</gene>
<evidence type="ECO:0000313" key="8">
    <source>
        <dbReference type="EMBL" id="VUX55693.1"/>
    </source>
</evidence>
<evidence type="ECO:0008006" key="9">
    <source>
        <dbReference type="Google" id="ProtNLM"/>
    </source>
</evidence>
<feature type="transmembrane region" description="Helical" evidence="7">
    <location>
        <begin position="50"/>
        <end position="70"/>
    </location>
</feature>
<comment type="subcellular location">
    <subcellularLocation>
        <location evidence="1">Cell membrane</location>
        <topology evidence="1">Multi-pass membrane protein</topology>
    </subcellularLocation>
</comment>
<accession>A0A7D9H3T3</accession>
<name>A0A7D9H3T3_9GAMM</name>
<dbReference type="InterPro" id="IPR051907">
    <property type="entry name" value="DoxX-like_oxidoreductase"/>
</dbReference>
<dbReference type="GO" id="GO:0005886">
    <property type="term" value="C:plasma membrane"/>
    <property type="evidence" value="ECO:0007669"/>
    <property type="project" value="UniProtKB-SubCell"/>
</dbReference>
<evidence type="ECO:0000256" key="6">
    <source>
        <dbReference type="ARBA" id="ARBA00023136"/>
    </source>
</evidence>
<dbReference type="InterPro" id="IPR032808">
    <property type="entry name" value="DoxX"/>
</dbReference>
<keyword evidence="4 7" id="KW-0812">Transmembrane</keyword>
<evidence type="ECO:0000256" key="5">
    <source>
        <dbReference type="ARBA" id="ARBA00022989"/>
    </source>
</evidence>
<feature type="transmembrane region" description="Helical" evidence="7">
    <location>
        <begin position="90"/>
        <end position="107"/>
    </location>
</feature>
<keyword evidence="6 7" id="KW-0472">Membrane</keyword>
<dbReference type="Pfam" id="PF07681">
    <property type="entry name" value="DoxX"/>
    <property type="match status" value="1"/>
</dbReference>
<evidence type="ECO:0000256" key="2">
    <source>
        <dbReference type="ARBA" id="ARBA00006679"/>
    </source>
</evidence>
<feature type="transmembrane region" description="Helical" evidence="7">
    <location>
        <begin position="114"/>
        <end position="130"/>
    </location>
</feature>